<dbReference type="Proteomes" id="UP000229342">
    <property type="component" value="Unassembled WGS sequence"/>
</dbReference>
<evidence type="ECO:0000313" key="1">
    <source>
        <dbReference type="EMBL" id="PIQ69147.1"/>
    </source>
</evidence>
<accession>A0A2H0KD47</accession>
<proteinExistence type="predicted"/>
<protein>
    <submittedName>
        <fullName evidence="1">Uncharacterized protein</fullName>
    </submittedName>
</protein>
<dbReference type="AlphaFoldDB" id="A0A2H0KD47"/>
<name>A0A2H0KD47_9BACT</name>
<dbReference type="EMBL" id="PCVG01000009">
    <property type="protein sequence ID" value="PIQ69147.1"/>
    <property type="molecule type" value="Genomic_DNA"/>
</dbReference>
<organism evidence="1 2">
    <name type="scientific">Candidatus Taylorbacteria bacterium CG11_big_fil_rev_8_21_14_0_20_46_11</name>
    <dbReference type="NCBI Taxonomy" id="1975025"/>
    <lineage>
        <taxon>Bacteria</taxon>
        <taxon>Candidatus Tayloriibacteriota</taxon>
    </lineage>
</organism>
<reference evidence="1 2" key="1">
    <citation type="submission" date="2017-09" db="EMBL/GenBank/DDBJ databases">
        <title>Depth-based differentiation of microbial function through sediment-hosted aquifers and enrichment of novel symbionts in the deep terrestrial subsurface.</title>
        <authorList>
            <person name="Probst A.J."/>
            <person name="Ladd B."/>
            <person name="Jarett J.K."/>
            <person name="Geller-Mcgrath D.E."/>
            <person name="Sieber C.M."/>
            <person name="Emerson J.B."/>
            <person name="Anantharaman K."/>
            <person name="Thomas B.C."/>
            <person name="Malmstrom R."/>
            <person name="Stieglmeier M."/>
            <person name="Klingl A."/>
            <person name="Woyke T."/>
            <person name="Ryan C.M."/>
            <person name="Banfield J.F."/>
        </authorList>
    </citation>
    <scope>NUCLEOTIDE SEQUENCE [LARGE SCALE GENOMIC DNA]</scope>
    <source>
        <strain evidence="1">CG11_big_fil_rev_8_21_14_0_20_46_11</strain>
    </source>
</reference>
<comment type="caution">
    <text evidence="1">The sequence shown here is derived from an EMBL/GenBank/DDBJ whole genome shotgun (WGS) entry which is preliminary data.</text>
</comment>
<evidence type="ECO:0000313" key="2">
    <source>
        <dbReference type="Proteomes" id="UP000229342"/>
    </source>
</evidence>
<gene>
    <name evidence="1" type="ORF">COV91_00370</name>
</gene>
<sequence length="69" mass="7852">MSANNYILVKEKASDAYEVSERDFEGGMIIEDVGVFKTLRNAMRGAEKHISESEEGIEYGIRFSFNDKK</sequence>